<name>A0A8K0S078_9HYPO</name>
<evidence type="ECO:0000313" key="3">
    <source>
        <dbReference type="EMBL" id="KAH7246610.1"/>
    </source>
</evidence>
<keyword evidence="2" id="KW-0812">Transmembrane</keyword>
<feature type="compositionally biased region" description="Polar residues" evidence="1">
    <location>
        <begin position="116"/>
        <end position="139"/>
    </location>
</feature>
<feature type="region of interest" description="Disordered" evidence="1">
    <location>
        <begin position="79"/>
        <end position="104"/>
    </location>
</feature>
<feature type="compositionally biased region" description="Basic and acidic residues" evidence="1">
    <location>
        <begin position="95"/>
        <end position="104"/>
    </location>
</feature>
<evidence type="ECO:0000256" key="1">
    <source>
        <dbReference type="SAM" id="MobiDB-lite"/>
    </source>
</evidence>
<dbReference type="AlphaFoldDB" id="A0A8K0S078"/>
<proteinExistence type="predicted"/>
<protein>
    <submittedName>
        <fullName evidence="3">Uncharacterized protein</fullName>
    </submittedName>
</protein>
<dbReference type="EMBL" id="JAGPXF010000004">
    <property type="protein sequence ID" value="KAH7246610.1"/>
    <property type="molecule type" value="Genomic_DNA"/>
</dbReference>
<feature type="transmembrane region" description="Helical" evidence="2">
    <location>
        <begin position="161"/>
        <end position="186"/>
    </location>
</feature>
<dbReference type="OrthoDB" id="4364105at2759"/>
<organism evidence="3 4">
    <name type="scientific">Fusarium tricinctum</name>
    <dbReference type="NCBI Taxonomy" id="61284"/>
    <lineage>
        <taxon>Eukaryota</taxon>
        <taxon>Fungi</taxon>
        <taxon>Dikarya</taxon>
        <taxon>Ascomycota</taxon>
        <taxon>Pezizomycotina</taxon>
        <taxon>Sordariomycetes</taxon>
        <taxon>Hypocreomycetidae</taxon>
        <taxon>Hypocreales</taxon>
        <taxon>Nectriaceae</taxon>
        <taxon>Fusarium</taxon>
        <taxon>Fusarium tricinctum species complex</taxon>
    </lineage>
</organism>
<accession>A0A8K0S078</accession>
<comment type="caution">
    <text evidence="3">The sequence shown here is derived from an EMBL/GenBank/DDBJ whole genome shotgun (WGS) entry which is preliminary data.</text>
</comment>
<evidence type="ECO:0000256" key="2">
    <source>
        <dbReference type="SAM" id="Phobius"/>
    </source>
</evidence>
<feature type="region of interest" description="Disordered" evidence="1">
    <location>
        <begin position="198"/>
        <end position="221"/>
    </location>
</feature>
<keyword evidence="2" id="KW-1133">Transmembrane helix</keyword>
<reference evidence="3" key="1">
    <citation type="journal article" date="2021" name="Nat. Commun.">
        <title>Genetic determinants of endophytism in the Arabidopsis root mycobiome.</title>
        <authorList>
            <person name="Mesny F."/>
            <person name="Miyauchi S."/>
            <person name="Thiergart T."/>
            <person name="Pickel B."/>
            <person name="Atanasova L."/>
            <person name="Karlsson M."/>
            <person name="Huettel B."/>
            <person name="Barry K.W."/>
            <person name="Haridas S."/>
            <person name="Chen C."/>
            <person name="Bauer D."/>
            <person name="Andreopoulos W."/>
            <person name="Pangilinan J."/>
            <person name="LaButti K."/>
            <person name="Riley R."/>
            <person name="Lipzen A."/>
            <person name="Clum A."/>
            <person name="Drula E."/>
            <person name="Henrissat B."/>
            <person name="Kohler A."/>
            <person name="Grigoriev I.V."/>
            <person name="Martin F.M."/>
            <person name="Hacquard S."/>
        </authorList>
    </citation>
    <scope>NUCLEOTIDE SEQUENCE</scope>
    <source>
        <strain evidence="3">MPI-SDFR-AT-0068</strain>
    </source>
</reference>
<evidence type="ECO:0000313" key="4">
    <source>
        <dbReference type="Proteomes" id="UP000813427"/>
    </source>
</evidence>
<keyword evidence="4" id="KW-1185">Reference proteome</keyword>
<sequence length="221" mass="24556">MHSSTNTPSTRVALTTAYREPTSCQNNFKTITTSGPGSSQVISILVSEPINSCYPSGSGYHFRDNKNHRLASPIVSNQCEQWTESKPGDDGSVTDTDRTTKAPDRTLLVYQASPTTWSTSESVTNSSNPHTLSNGQTMPRSGPPQLVKRGEPDSNPRWRPWINFLMIGIPIIVASILICCFGLCWWNRRKMRKRGQEIPLDSVPPHAGNENWSTRSRQHSS</sequence>
<dbReference type="Proteomes" id="UP000813427">
    <property type="component" value="Unassembled WGS sequence"/>
</dbReference>
<feature type="region of interest" description="Disordered" evidence="1">
    <location>
        <begin position="116"/>
        <end position="154"/>
    </location>
</feature>
<keyword evidence="2" id="KW-0472">Membrane</keyword>
<gene>
    <name evidence="3" type="ORF">BKA59DRAFT_528509</name>
</gene>